<dbReference type="Proteomes" id="UP000228934">
    <property type="component" value="Unassembled WGS sequence"/>
</dbReference>
<evidence type="ECO:0000313" key="6">
    <source>
        <dbReference type="EMBL" id="PIO40977.1"/>
    </source>
</evidence>
<dbReference type="SUPFAM" id="SSF57603">
    <property type="entry name" value="FnI-like domain"/>
    <property type="match status" value="1"/>
</dbReference>
<dbReference type="SMART" id="SM00214">
    <property type="entry name" value="VWC"/>
    <property type="match status" value="2"/>
</dbReference>
<evidence type="ECO:0008006" key="8">
    <source>
        <dbReference type="Google" id="ProtNLM"/>
    </source>
</evidence>
<dbReference type="PROSITE" id="PS51233">
    <property type="entry name" value="VWFD"/>
    <property type="match status" value="1"/>
</dbReference>
<feature type="non-terminal residue" evidence="6">
    <location>
        <position position="586"/>
    </location>
</feature>
<evidence type="ECO:0000313" key="7">
    <source>
        <dbReference type="Proteomes" id="UP000228934"/>
    </source>
</evidence>
<accession>A0A2G9SLC6</accession>
<dbReference type="SMART" id="SM00832">
    <property type="entry name" value="C8"/>
    <property type="match status" value="1"/>
</dbReference>
<keyword evidence="2" id="KW-1015">Disulfide bond</keyword>
<evidence type="ECO:0000256" key="1">
    <source>
        <dbReference type="ARBA" id="ARBA00022737"/>
    </source>
</evidence>
<evidence type="ECO:0000259" key="5">
    <source>
        <dbReference type="PROSITE" id="PS51233"/>
    </source>
</evidence>
<dbReference type="InterPro" id="IPR050780">
    <property type="entry name" value="Mucin_vWF_Thrombospondin_sf"/>
</dbReference>
<reference evidence="7" key="1">
    <citation type="journal article" date="2017" name="Nat. Commun.">
        <title>The North American bullfrog draft genome provides insight into hormonal regulation of long noncoding RNA.</title>
        <authorList>
            <person name="Hammond S.A."/>
            <person name="Warren R.L."/>
            <person name="Vandervalk B.P."/>
            <person name="Kucuk E."/>
            <person name="Khan H."/>
            <person name="Gibb E.A."/>
            <person name="Pandoh P."/>
            <person name="Kirk H."/>
            <person name="Zhao Y."/>
            <person name="Jones M."/>
            <person name="Mungall A.J."/>
            <person name="Coope R."/>
            <person name="Pleasance S."/>
            <person name="Moore R.A."/>
            <person name="Holt R.A."/>
            <person name="Round J.M."/>
            <person name="Ohora S."/>
            <person name="Walle B.V."/>
            <person name="Veldhoen N."/>
            <person name="Helbing C.C."/>
            <person name="Birol I."/>
        </authorList>
    </citation>
    <scope>NUCLEOTIDE SEQUENCE [LARGE SCALE GENOMIC DNA]</scope>
</reference>
<keyword evidence="1" id="KW-0677">Repeat</keyword>
<dbReference type="Pfam" id="PF08742">
    <property type="entry name" value="C8"/>
    <property type="match status" value="1"/>
</dbReference>
<feature type="domain" description="VWFC" evidence="4">
    <location>
        <begin position="384"/>
        <end position="453"/>
    </location>
</feature>
<evidence type="ECO:0000256" key="3">
    <source>
        <dbReference type="ARBA" id="ARBA00023180"/>
    </source>
</evidence>
<proteinExistence type="predicted"/>
<name>A0A2G9SLC6_AQUCT</name>
<keyword evidence="7" id="KW-1185">Reference proteome</keyword>
<evidence type="ECO:0000259" key="4">
    <source>
        <dbReference type="PROSITE" id="PS50184"/>
    </source>
</evidence>
<dbReference type="InterPro" id="IPR001007">
    <property type="entry name" value="VWF_dom"/>
</dbReference>
<dbReference type="Pfam" id="PF00094">
    <property type="entry name" value="VWD"/>
    <property type="match status" value="1"/>
</dbReference>
<dbReference type="InterPro" id="IPR036084">
    <property type="entry name" value="Ser_inhib-like_sf"/>
</dbReference>
<dbReference type="AlphaFoldDB" id="A0A2G9SLC6"/>
<dbReference type="Gene3D" id="2.10.25.10">
    <property type="entry name" value="Laminin"/>
    <property type="match status" value="1"/>
</dbReference>
<gene>
    <name evidence="6" type="ORF">AB205_0217650</name>
</gene>
<organism evidence="6 7">
    <name type="scientific">Aquarana catesbeiana</name>
    <name type="common">American bullfrog</name>
    <name type="synonym">Rana catesbeiana</name>
    <dbReference type="NCBI Taxonomy" id="8400"/>
    <lineage>
        <taxon>Eukaryota</taxon>
        <taxon>Metazoa</taxon>
        <taxon>Chordata</taxon>
        <taxon>Craniata</taxon>
        <taxon>Vertebrata</taxon>
        <taxon>Euteleostomi</taxon>
        <taxon>Amphibia</taxon>
        <taxon>Batrachia</taxon>
        <taxon>Anura</taxon>
        <taxon>Neobatrachia</taxon>
        <taxon>Ranoidea</taxon>
        <taxon>Ranidae</taxon>
        <taxon>Aquarana</taxon>
    </lineage>
</organism>
<dbReference type="InterPro" id="IPR014853">
    <property type="entry name" value="VWF/SSPO/ZAN-like_Cys-rich_dom"/>
</dbReference>
<dbReference type="InterPro" id="IPR001846">
    <property type="entry name" value="VWF_type-D"/>
</dbReference>
<feature type="domain" description="VWFC" evidence="4">
    <location>
        <begin position="491"/>
        <end position="557"/>
    </location>
</feature>
<dbReference type="SMART" id="SM00216">
    <property type="entry name" value="VWD"/>
    <property type="match status" value="1"/>
</dbReference>
<protein>
    <recommendedName>
        <fullName evidence="8">VWFD domain-containing protein</fullName>
    </recommendedName>
</protein>
<dbReference type="PANTHER" id="PTHR11339">
    <property type="entry name" value="EXTRACELLULAR MATRIX GLYCOPROTEIN RELATED"/>
    <property type="match status" value="1"/>
</dbReference>
<evidence type="ECO:0000256" key="2">
    <source>
        <dbReference type="ARBA" id="ARBA00023157"/>
    </source>
</evidence>
<dbReference type="PANTHER" id="PTHR11339:SF406">
    <property type="entry name" value="MUCIN-5AC-LIKE"/>
    <property type="match status" value="1"/>
</dbReference>
<dbReference type="OrthoDB" id="10071893at2759"/>
<sequence length="586" mass="64694">MLCNCTMARCLENNTIEIIELKCEPPPKIKCANGLEPIAVLDDDVCCWHWECDCVCSGWGDPHYITFDGTYYSYQGNCTYTLVEEITKKIDNFGVYIDNYDCAARDRVSCPRDIIVRHESQTIRIGLKTPIPVSIQVSVNNEIVATPYKKYGVTVYRSGINYVVEIPELEANITYNGMDFSVKLPYRLFGHNTQGQCGTCTNNQTDDCLTKSGEIISNCEVMADTWVVEDPRKPTCGSLKPTNPPKVTEAPCKPSPLCELILGTTFQQCHKALPPEHFYQACNFDSCHVPNSNIECSSLQQYAQLCADSGVCIQWRDKASECPITCPSHKVYNACGAAVPKTCQSTPEEIEEMDDKRMVEGCFCPFGTKPFSPAVDVCVSTCGCVGPDNLPRQYGEVFQFDCQDCVCREGGSGIICQEHKCPMLKTIKCELEGFYPITQNNPDDVCCQETFCKCDPSKCSNKSPKCQLGYEAIGGIPEGHCCPIYQCSRKKVCVHGSAEYLPGAPVLSDKCQTCVCADNATTAPGVEIRCTHVPCSKSCPLGFELKESKTDCCGECQQTHCVINDVNDLILLKDTIELLPDGCCKI</sequence>
<dbReference type="PROSITE" id="PS50184">
    <property type="entry name" value="VWFC_2"/>
    <property type="match status" value="2"/>
</dbReference>
<dbReference type="SUPFAM" id="SSF57567">
    <property type="entry name" value="Serine protease inhibitors"/>
    <property type="match status" value="1"/>
</dbReference>
<dbReference type="EMBL" id="KV922981">
    <property type="protein sequence ID" value="PIO40977.1"/>
    <property type="molecule type" value="Genomic_DNA"/>
</dbReference>
<keyword evidence="3" id="KW-0325">Glycoprotein</keyword>
<feature type="domain" description="VWFD" evidence="5">
    <location>
        <begin position="54"/>
        <end position="237"/>
    </location>
</feature>